<keyword evidence="7" id="KW-0378">Hydrolase</keyword>
<evidence type="ECO:0000259" key="15">
    <source>
        <dbReference type="SMART" id="SM01217"/>
    </source>
</evidence>
<dbReference type="PANTHER" id="PTHR42715">
    <property type="entry name" value="BETA-GLUCOSIDASE"/>
    <property type="match status" value="1"/>
</dbReference>
<evidence type="ECO:0000256" key="8">
    <source>
        <dbReference type="ARBA" id="ARBA00023295"/>
    </source>
</evidence>
<proteinExistence type="inferred from homology"/>
<dbReference type="InterPro" id="IPR013783">
    <property type="entry name" value="Ig-like_fold"/>
</dbReference>
<dbReference type="InterPro" id="IPR017853">
    <property type="entry name" value="GH"/>
</dbReference>
<evidence type="ECO:0000256" key="1">
    <source>
        <dbReference type="ARBA" id="ARBA00000448"/>
    </source>
</evidence>
<gene>
    <name evidence="16" type="primary">bglA</name>
    <name evidence="16" type="ORF">SO694_00071114</name>
</gene>
<keyword evidence="14" id="KW-1133">Transmembrane helix</keyword>
<dbReference type="SUPFAM" id="SSF51445">
    <property type="entry name" value="(Trans)glycosidases"/>
    <property type="match status" value="1"/>
</dbReference>
<dbReference type="SMART" id="SM01217">
    <property type="entry name" value="Fn3_like"/>
    <property type="match status" value="1"/>
</dbReference>
<feature type="domain" description="Fibronectin type III-like" evidence="15">
    <location>
        <begin position="595"/>
        <end position="660"/>
    </location>
</feature>
<evidence type="ECO:0000256" key="11">
    <source>
        <dbReference type="ARBA" id="ARBA00041276"/>
    </source>
</evidence>
<keyword evidence="14" id="KW-0812">Transmembrane</keyword>
<name>A0ABR1FI21_AURAN</name>
<comment type="catalytic activity">
    <reaction evidence="1">
        <text>Hydrolysis of terminal, non-reducing beta-D-glucosyl residues with release of beta-D-glucose.</text>
        <dbReference type="EC" id="3.2.1.21"/>
    </reaction>
</comment>
<keyword evidence="17" id="KW-1185">Reference proteome</keyword>
<evidence type="ECO:0000256" key="6">
    <source>
        <dbReference type="ARBA" id="ARBA00022729"/>
    </source>
</evidence>
<accession>A0ABR1FI21</accession>
<dbReference type="Pfam" id="PF01915">
    <property type="entry name" value="Glyco_hydro_3_C"/>
    <property type="match status" value="1"/>
</dbReference>
<dbReference type="InterPro" id="IPR001764">
    <property type="entry name" value="Glyco_hydro_3_N"/>
</dbReference>
<keyword evidence="6" id="KW-0732">Signal</keyword>
<dbReference type="InterPro" id="IPR050288">
    <property type="entry name" value="Cellulose_deg_GH3"/>
</dbReference>
<comment type="similarity">
    <text evidence="3">Belongs to the glycosyl hydrolase 3 family.</text>
</comment>
<protein>
    <recommendedName>
        <fullName evidence="10">Probable beta-glucosidase G</fullName>
        <ecNumber evidence="4">3.2.1.21</ecNumber>
    </recommendedName>
    <alternativeName>
        <fullName evidence="11">Beta-D-glucoside glucohydrolase G</fullName>
    </alternativeName>
    <alternativeName>
        <fullName evidence="12">Cellobiase G</fullName>
    </alternativeName>
    <alternativeName>
        <fullName evidence="13">Gentiobiase G</fullName>
    </alternativeName>
</protein>
<keyword evidence="8" id="KW-0326">Glycosidase</keyword>
<organism evidence="16 17">
    <name type="scientific">Aureococcus anophagefferens</name>
    <name type="common">Harmful bloom alga</name>
    <dbReference type="NCBI Taxonomy" id="44056"/>
    <lineage>
        <taxon>Eukaryota</taxon>
        <taxon>Sar</taxon>
        <taxon>Stramenopiles</taxon>
        <taxon>Ochrophyta</taxon>
        <taxon>Pelagophyceae</taxon>
        <taxon>Pelagomonadales</taxon>
        <taxon>Pelagomonadaceae</taxon>
        <taxon>Aureococcus</taxon>
    </lineage>
</organism>
<dbReference type="EMBL" id="JBBJCI010000419">
    <property type="protein sequence ID" value="KAK7231177.1"/>
    <property type="molecule type" value="Genomic_DNA"/>
</dbReference>
<comment type="caution">
    <text evidence="16">The sequence shown here is derived from an EMBL/GenBank/DDBJ whole genome shotgun (WGS) entry which is preliminary data.</text>
</comment>
<dbReference type="EC" id="3.2.1.21" evidence="4"/>
<dbReference type="Proteomes" id="UP001363151">
    <property type="component" value="Unassembled WGS sequence"/>
</dbReference>
<dbReference type="PRINTS" id="PR00133">
    <property type="entry name" value="GLHYDRLASE3"/>
</dbReference>
<reference evidence="16 17" key="1">
    <citation type="submission" date="2024-03" db="EMBL/GenBank/DDBJ databases">
        <title>Aureococcus anophagefferens CCMP1851 and Kratosvirus quantuckense: Draft genome of a second virus-susceptible host strain in the model system.</title>
        <authorList>
            <person name="Chase E."/>
            <person name="Truchon A.R."/>
            <person name="Schepens W."/>
            <person name="Wilhelm S.W."/>
        </authorList>
    </citation>
    <scope>NUCLEOTIDE SEQUENCE [LARGE SCALE GENOMIC DNA]</scope>
    <source>
        <strain evidence="16 17">CCMP1851</strain>
    </source>
</reference>
<evidence type="ECO:0000256" key="12">
    <source>
        <dbReference type="ARBA" id="ARBA00041601"/>
    </source>
</evidence>
<feature type="transmembrane region" description="Helical" evidence="14">
    <location>
        <begin position="685"/>
        <end position="705"/>
    </location>
</feature>
<dbReference type="InterPro" id="IPR026891">
    <property type="entry name" value="Fn3-like"/>
</dbReference>
<dbReference type="InterPro" id="IPR002772">
    <property type="entry name" value="Glyco_hydro_3_C"/>
</dbReference>
<dbReference type="PANTHER" id="PTHR42715:SF12">
    <property type="entry name" value="BETA-GLUCOSIDASE G-RELATED"/>
    <property type="match status" value="1"/>
</dbReference>
<comment type="function">
    <text evidence="9">Beta-glucosidases are one of a number of cellulolytic enzymes involved in the degradation of cellulosic biomass. Catalyzes the last step releasing glucose from the inhibitory cellobiose.</text>
</comment>
<evidence type="ECO:0000313" key="16">
    <source>
        <dbReference type="EMBL" id="KAK7231177.1"/>
    </source>
</evidence>
<evidence type="ECO:0000256" key="7">
    <source>
        <dbReference type="ARBA" id="ARBA00022801"/>
    </source>
</evidence>
<evidence type="ECO:0000256" key="13">
    <source>
        <dbReference type="ARBA" id="ARBA00041808"/>
    </source>
</evidence>
<dbReference type="Gene3D" id="3.40.50.1700">
    <property type="entry name" value="Glycoside hydrolase family 3 C-terminal domain"/>
    <property type="match status" value="1"/>
</dbReference>
<evidence type="ECO:0000256" key="4">
    <source>
        <dbReference type="ARBA" id="ARBA00012744"/>
    </source>
</evidence>
<keyword evidence="14" id="KW-0472">Membrane</keyword>
<evidence type="ECO:0000256" key="3">
    <source>
        <dbReference type="ARBA" id="ARBA00005336"/>
    </source>
</evidence>
<dbReference type="InterPro" id="IPR036881">
    <property type="entry name" value="Glyco_hydro_3_C_sf"/>
</dbReference>
<dbReference type="Gene3D" id="3.20.20.300">
    <property type="entry name" value="Glycoside hydrolase, family 3, N-terminal domain"/>
    <property type="match status" value="1"/>
</dbReference>
<dbReference type="SUPFAM" id="SSF52279">
    <property type="entry name" value="Beta-D-glucan exohydrolase, C-terminal domain"/>
    <property type="match status" value="1"/>
</dbReference>
<dbReference type="Pfam" id="PF14310">
    <property type="entry name" value="Fn3-like"/>
    <property type="match status" value="1"/>
</dbReference>
<dbReference type="InterPro" id="IPR036962">
    <property type="entry name" value="Glyco_hydro_3_N_sf"/>
</dbReference>
<keyword evidence="5" id="KW-0964">Secreted</keyword>
<dbReference type="Pfam" id="PF00933">
    <property type="entry name" value="Glyco_hydro_3"/>
    <property type="match status" value="1"/>
</dbReference>
<sequence length="751" mass="78145">MKRAVVAIACCCGAAGGDVAALVAAMTREEKHGLLNGHGWQGWDLLPGYYVGNTRAVPRLGIPALKMQDAGQGFRTTDAAMIGTVTSWPCALALASSWDEGLVGRFAAAAAREFKAKGANVVLGPGVNVHRVAAGGRNAEYLSGEDPHLGARLVGPYVRGFQDRGVLAVAKHFAFNQQETNRYTVSAAVDATTRFEGYYPPFEAAAAAGVAGVMCAYNRVDGVAACSSPDLLERDLRGGLGFQGFVVSDWAAAHAKPYTGCDVDMPGSGVEDAPNGSSWFEDLGDVDDAVIDAMASRVLGPVDALGLLGRDDCAPPDCDLYRNATTAEHRALAREIATDAVVLLKNDGALPLDRGATVAVVGSACAALQNTTELLRRWDLGDYYVVGGSGRVLPESVTTVLDGLRARGVDVIASPTDDVAAALAASAAADVTVACGGASTTEASDRASLALDQEAFLVAIAAATPTILVALAPGAVLLPDDDAVASLLVFLAGEFTGDALADVLLGAASPSGHLPVTLPLHEDDVIAPCGDGACPYDEGLLFGHRGLEGKDVRYPFGHGLSYTDFDVDIEEVRINATEVVFQISVANRGRVAAKAVVQLYLEFPAAAHKVLKGFAKPALSAGESARVTLSLSRERDLRAYAAGGWAPVLGAYRAYVGLSSRDVRATTAFDLPSDAPPAAERRHHGIVSVAGPTALLALIGLAVGWRYRRRRSEADDEDRDGDVDSPAIQLAAFSRVPNHAPGESTRHPAFV</sequence>
<dbReference type="Gene3D" id="2.60.40.10">
    <property type="entry name" value="Immunoglobulins"/>
    <property type="match status" value="1"/>
</dbReference>
<comment type="subcellular location">
    <subcellularLocation>
        <location evidence="2">Secreted</location>
    </subcellularLocation>
</comment>
<evidence type="ECO:0000256" key="9">
    <source>
        <dbReference type="ARBA" id="ARBA00024983"/>
    </source>
</evidence>
<evidence type="ECO:0000256" key="5">
    <source>
        <dbReference type="ARBA" id="ARBA00022525"/>
    </source>
</evidence>
<evidence type="ECO:0000256" key="14">
    <source>
        <dbReference type="SAM" id="Phobius"/>
    </source>
</evidence>
<evidence type="ECO:0000256" key="2">
    <source>
        <dbReference type="ARBA" id="ARBA00004613"/>
    </source>
</evidence>
<evidence type="ECO:0000313" key="17">
    <source>
        <dbReference type="Proteomes" id="UP001363151"/>
    </source>
</evidence>
<evidence type="ECO:0000256" key="10">
    <source>
        <dbReference type="ARBA" id="ARBA00039579"/>
    </source>
</evidence>